<dbReference type="EMBL" id="UINC01133123">
    <property type="protein sequence ID" value="SVD15867.1"/>
    <property type="molecule type" value="Genomic_DNA"/>
</dbReference>
<protein>
    <submittedName>
        <fullName evidence="1">Uncharacterized protein</fullName>
    </submittedName>
</protein>
<evidence type="ECO:0000313" key="1">
    <source>
        <dbReference type="EMBL" id="SVD15867.1"/>
    </source>
</evidence>
<gene>
    <name evidence="1" type="ORF">METZ01_LOCUS368721</name>
</gene>
<reference evidence="1" key="1">
    <citation type="submission" date="2018-05" db="EMBL/GenBank/DDBJ databases">
        <authorList>
            <person name="Lanie J.A."/>
            <person name="Ng W.-L."/>
            <person name="Kazmierczak K.M."/>
            <person name="Andrzejewski T.M."/>
            <person name="Davidsen T.M."/>
            <person name="Wayne K.J."/>
            <person name="Tettelin H."/>
            <person name="Glass J.I."/>
            <person name="Rusch D."/>
            <person name="Podicherti R."/>
            <person name="Tsui H.-C.T."/>
            <person name="Winkler M.E."/>
        </authorList>
    </citation>
    <scope>NUCLEOTIDE SEQUENCE</scope>
</reference>
<name>A0A382T309_9ZZZZ</name>
<dbReference type="AlphaFoldDB" id="A0A382T309"/>
<accession>A0A382T309</accession>
<feature type="non-terminal residue" evidence="1">
    <location>
        <position position="61"/>
    </location>
</feature>
<proteinExistence type="predicted"/>
<organism evidence="1">
    <name type="scientific">marine metagenome</name>
    <dbReference type="NCBI Taxonomy" id="408172"/>
    <lineage>
        <taxon>unclassified sequences</taxon>
        <taxon>metagenomes</taxon>
        <taxon>ecological metagenomes</taxon>
    </lineage>
</organism>
<sequence>MNLVAHGIVKVSTRYLVVIEGGMTYLSILFEPNFLNVYLHFLTIGIRQISPHSETVVGFIT</sequence>